<comment type="similarity">
    <text evidence="3">Belongs to the glycosyl hydrolase 13 family.</text>
</comment>
<keyword evidence="5" id="KW-0479">Metal-binding</keyword>
<accession>A0A6V8HAX4</accession>
<feature type="compositionally biased region" description="Low complexity" evidence="16">
    <location>
        <begin position="508"/>
        <end position="531"/>
    </location>
</feature>
<evidence type="ECO:0000259" key="18">
    <source>
        <dbReference type="SMART" id="SM00642"/>
    </source>
</evidence>
<sequence length="557" mass="60549">MKPLTILATALAFAASANASSADDWAKRSIYQVITDRYARPVDSTDNCNITKYCGGTWSGLVNRLDYIQEMGFTAVQISPIQENLPEDTIYGEAFHGYWPQNLYELNAHFGTANDLNHLVSELHKRDMYLMVDVVANEFAYSVGGTNMTAANSTLIDYSVFVPFNQSSDFTPYCPIVDWSNQTEYTNCWLGYQGVATPRIKTTEPTIAATLNQWIADLVSTYNIDGIRIDGAKQIEPNFFPNFTNSAGVYAMGEVYDGDAEFLCGYQNLTSGLENYALYGKIIDAFTAGKMTDLVSMVGAMRQACQSPQYLANFIENQDNPRFATLTQDIALAKNALAFTILSDGIPKMYYGQEQHLPGNYSPYNRQALWPTQYNKSTDLYNLTATLNKLRNHAISINDHYVTNWSSILYTDGSTYATRKGPNGAQIVAVLSNQGLQGGDYTLQIPGVADPGMNLTEVTLCNSTVVAGENGTITVPMGRGQPRVYYPTFNLNGSGLCGFSSSSSFSPSSKGSSGSSNTTSSGTPAASSSLPQGAGPTVKTSAWLGLSILILSGLFML</sequence>
<feature type="disulfide bond" evidence="14">
    <location>
        <begin position="174"/>
        <end position="188"/>
    </location>
</feature>
<feature type="binding site" evidence="15">
    <location>
        <position position="258"/>
    </location>
    <ligand>
        <name>substrate</name>
    </ligand>
</feature>
<feature type="site" description="Transition state stabilizer" evidence="13">
    <location>
        <position position="319"/>
    </location>
</feature>
<evidence type="ECO:0000256" key="12">
    <source>
        <dbReference type="PIRSR" id="PIRSR001024-1"/>
    </source>
</evidence>
<gene>
    <name evidence="19" type="ORF">TCE0_033r09409</name>
</gene>
<dbReference type="SUPFAM" id="SSF51445">
    <property type="entry name" value="(Trans)glycosidases"/>
    <property type="match status" value="1"/>
</dbReference>
<evidence type="ECO:0000256" key="9">
    <source>
        <dbReference type="ARBA" id="ARBA00023180"/>
    </source>
</evidence>
<evidence type="ECO:0000256" key="11">
    <source>
        <dbReference type="ARBA" id="ARBA00023295"/>
    </source>
</evidence>
<feature type="region of interest" description="Disordered" evidence="16">
    <location>
        <begin position="508"/>
        <end position="536"/>
    </location>
</feature>
<evidence type="ECO:0000313" key="19">
    <source>
        <dbReference type="EMBL" id="GAM38577.1"/>
    </source>
</evidence>
<dbReference type="SUPFAM" id="SSF51011">
    <property type="entry name" value="Glycosyl hydrolase domain"/>
    <property type="match status" value="1"/>
</dbReference>
<evidence type="ECO:0000256" key="2">
    <source>
        <dbReference type="ARBA" id="ARBA00001913"/>
    </source>
</evidence>
<dbReference type="InterPro" id="IPR006047">
    <property type="entry name" value="GH13_cat_dom"/>
</dbReference>
<dbReference type="InterPro" id="IPR017853">
    <property type="entry name" value="GH"/>
</dbReference>
<evidence type="ECO:0000256" key="16">
    <source>
        <dbReference type="SAM" id="MobiDB-lite"/>
    </source>
</evidence>
<feature type="disulfide bond" evidence="14">
    <location>
        <begin position="48"/>
        <end position="54"/>
    </location>
</feature>
<feature type="disulfide bond" evidence="14">
    <location>
        <begin position="461"/>
        <end position="497"/>
    </location>
</feature>
<dbReference type="PANTHER" id="PTHR10357:SF208">
    <property type="entry name" value="ALPHA-AMYLASE"/>
    <property type="match status" value="1"/>
</dbReference>
<keyword evidence="6" id="KW-0378">Hydrolase</keyword>
<feature type="disulfide bond" evidence="14">
    <location>
        <begin position="264"/>
        <end position="305"/>
    </location>
</feature>
<dbReference type="SMART" id="SM00642">
    <property type="entry name" value="Aamy"/>
    <property type="match status" value="1"/>
</dbReference>
<dbReference type="CDD" id="cd11319">
    <property type="entry name" value="AmyAc_euk_AmyA"/>
    <property type="match status" value="1"/>
</dbReference>
<keyword evidence="17" id="KW-0732">Signal</keyword>
<dbReference type="FunFam" id="3.20.20.80:FF:000120">
    <property type="entry name" value="Alpha-amylase A"/>
    <property type="match status" value="1"/>
</dbReference>
<name>A0A6V8HAX4_TALPI</name>
<feature type="active site" description="Proton donor" evidence="12">
    <location>
        <position position="254"/>
    </location>
</feature>
<evidence type="ECO:0000256" key="7">
    <source>
        <dbReference type="ARBA" id="ARBA00022837"/>
    </source>
</evidence>
<dbReference type="Gene3D" id="3.20.20.80">
    <property type="entry name" value="Glycosidases"/>
    <property type="match status" value="1"/>
</dbReference>
<dbReference type="InterPro" id="IPR013777">
    <property type="entry name" value="A-amylase-like"/>
</dbReference>
<dbReference type="InterPro" id="IPR013780">
    <property type="entry name" value="Glyco_hydro_b"/>
</dbReference>
<dbReference type="EC" id="3.2.1.1" evidence="4"/>
<dbReference type="Pfam" id="PF09260">
    <property type="entry name" value="A_amylase_dom_C"/>
    <property type="match status" value="1"/>
</dbReference>
<evidence type="ECO:0000256" key="1">
    <source>
        <dbReference type="ARBA" id="ARBA00000548"/>
    </source>
</evidence>
<evidence type="ECO:0000313" key="20">
    <source>
        <dbReference type="Proteomes" id="UP000053095"/>
    </source>
</evidence>
<keyword evidence="10" id="KW-0119">Carbohydrate metabolism</keyword>
<evidence type="ECO:0000256" key="13">
    <source>
        <dbReference type="PIRSR" id="PIRSR001024-2"/>
    </source>
</evidence>
<comment type="cofactor">
    <cofactor evidence="2">
        <name>Ca(2+)</name>
        <dbReference type="ChEBI" id="CHEBI:29108"/>
    </cofactor>
</comment>
<organism evidence="19 20">
    <name type="scientific">Talaromyces pinophilus</name>
    <name type="common">Penicillium pinophilum</name>
    <dbReference type="NCBI Taxonomy" id="128442"/>
    <lineage>
        <taxon>Eukaryota</taxon>
        <taxon>Fungi</taxon>
        <taxon>Dikarya</taxon>
        <taxon>Ascomycota</taxon>
        <taxon>Pezizomycotina</taxon>
        <taxon>Eurotiomycetes</taxon>
        <taxon>Eurotiomycetidae</taxon>
        <taxon>Eurotiales</taxon>
        <taxon>Trichocomaceae</taxon>
        <taxon>Talaromyces</taxon>
        <taxon>Talaromyces sect. Talaromyces</taxon>
    </lineage>
</organism>
<proteinExistence type="inferred from homology"/>
<evidence type="ECO:0000256" key="6">
    <source>
        <dbReference type="ARBA" id="ARBA00022801"/>
    </source>
</evidence>
<feature type="domain" description="Glycosyl hydrolase family 13 catalytic" evidence="18">
    <location>
        <begin position="32"/>
        <end position="391"/>
    </location>
</feature>
<reference evidence="20" key="1">
    <citation type="journal article" date="2015" name="Genome Announc.">
        <title>Draft genome sequence of Talaromyces cellulolyticus strain Y-94, a source of lignocellulosic biomass-degrading enzymes.</title>
        <authorList>
            <person name="Fujii T."/>
            <person name="Koike H."/>
            <person name="Sawayama S."/>
            <person name="Yano S."/>
            <person name="Inoue H."/>
        </authorList>
    </citation>
    <scope>NUCLEOTIDE SEQUENCE [LARGE SCALE GENOMIC DNA]</scope>
    <source>
        <strain evidence="20">Y-94</strain>
    </source>
</reference>
<evidence type="ECO:0000256" key="4">
    <source>
        <dbReference type="ARBA" id="ARBA00012595"/>
    </source>
</evidence>
<evidence type="ECO:0000256" key="10">
    <source>
        <dbReference type="ARBA" id="ARBA00023277"/>
    </source>
</evidence>
<dbReference type="Gene3D" id="2.60.40.1180">
    <property type="entry name" value="Golgi alpha-mannosidase II"/>
    <property type="match status" value="1"/>
</dbReference>
<feature type="binding site" evidence="15">
    <location>
        <position position="99"/>
    </location>
    <ligand>
        <name>substrate</name>
    </ligand>
</feature>
<evidence type="ECO:0000256" key="17">
    <source>
        <dbReference type="SAM" id="SignalP"/>
    </source>
</evidence>
<feature type="binding site" evidence="15">
    <location>
        <position position="319"/>
    </location>
    <ligand>
        <name>substrate</name>
    </ligand>
</feature>
<feature type="binding site" evidence="15">
    <location>
        <position position="366"/>
    </location>
    <ligand>
        <name>substrate</name>
    </ligand>
</feature>
<dbReference type="Proteomes" id="UP000053095">
    <property type="component" value="Unassembled WGS sequence"/>
</dbReference>
<dbReference type="GO" id="GO:0005509">
    <property type="term" value="F:calcium ion binding"/>
    <property type="evidence" value="ECO:0007669"/>
    <property type="project" value="InterPro"/>
</dbReference>
<dbReference type="Pfam" id="PF00128">
    <property type="entry name" value="Alpha-amylase"/>
    <property type="match status" value="1"/>
</dbReference>
<evidence type="ECO:0000256" key="3">
    <source>
        <dbReference type="ARBA" id="ARBA00008061"/>
    </source>
</evidence>
<comment type="caution">
    <text evidence="19">The sequence shown here is derived from an EMBL/GenBank/DDBJ whole genome shotgun (WGS) entry which is preliminary data.</text>
</comment>
<dbReference type="GO" id="GO:0016052">
    <property type="term" value="P:carbohydrate catabolic process"/>
    <property type="evidence" value="ECO:0007669"/>
    <property type="project" value="InterPro"/>
</dbReference>
<protein>
    <recommendedName>
        <fullName evidence="4">alpha-amylase</fullName>
        <ecNumber evidence="4">3.2.1.1</ecNumber>
    </recommendedName>
</protein>
<dbReference type="GO" id="GO:0004556">
    <property type="term" value="F:alpha-amylase activity"/>
    <property type="evidence" value="ECO:0007669"/>
    <property type="project" value="UniProtKB-EC"/>
</dbReference>
<dbReference type="PANTHER" id="PTHR10357">
    <property type="entry name" value="ALPHA-AMYLASE FAMILY MEMBER"/>
    <property type="match status" value="1"/>
</dbReference>
<evidence type="ECO:0000256" key="14">
    <source>
        <dbReference type="PIRSR" id="PIRSR001024-4"/>
    </source>
</evidence>
<keyword evidence="11" id="KW-0326">Glycosidase</keyword>
<dbReference type="PIRSF" id="PIRSF001024">
    <property type="entry name" value="Alph-amyl_fung"/>
    <property type="match status" value="1"/>
</dbReference>
<comment type="catalytic activity">
    <reaction evidence="1">
        <text>Endohydrolysis of (1-&gt;4)-alpha-D-glucosidic linkages in polysaccharides containing three or more (1-&gt;4)-alpha-linked D-glucose units.</text>
        <dbReference type="EC" id="3.2.1.1"/>
    </reaction>
</comment>
<feature type="chain" id="PRO_5028453681" description="alpha-amylase" evidence="17">
    <location>
        <begin position="20"/>
        <end position="557"/>
    </location>
</feature>
<keyword evidence="20" id="KW-1185">Reference proteome</keyword>
<feature type="signal peptide" evidence="17">
    <location>
        <begin position="1"/>
        <end position="19"/>
    </location>
</feature>
<feature type="binding site" evidence="15">
    <location>
        <position position="228"/>
    </location>
    <ligand>
        <name>substrate</name>
    </ligand>
</feature>
<evidence type="ECO:0000256" key="5">
    <source>
        <dbReference type="ARBA" id="ARBA00022723"/>
    </source>
</evidence>
<keyword evidence="7" id="KW-0106">Calcium</keyword>
<dbReference type="InterPro" id="IPR015340">
    <property type="entry name" value="A_amylase_C_dom"/>
</dbReference>
<evidence type="ECO:0000256" key="15">
    <source>
        <dbReference type="PIRSR" id="PIRSR001024-5"/>
    </source>
</evidence>
<keyword evidence="9" id="KW-0325">Glycoprotein</keyword>
<dbReference type="AlphaFoldDB" id="A0A6V8HAX4"/>
<keyword evidence="8 14" id="KW-1015">Disulfide bond</keyword>
<evidence type="ECO:0000256" key="8">
    <source>
        <dbReference type="ARBA" id="ARBA00023157"/>
    </source>
</evidence>
<dbReference type="EMBL" id="DF933829">
    <property type="protein sequence ID" value="GAM38577.1"/>
    <property type="molecule type" value="Genomic_DNA"/>
</dbReference>
<feature type="active site" description="Nucleophile" evidence="12">
    <location>
        <position position="230"/>
    </location>
</feature>